<accession>A0A6G1EEY4</accession>
<evidence type="ECO:0000313" key="3">
    <source>
        <dbReference type="Proteomes" id="UP000479710"/>
    </source>
</evidence>
<gene>
    <name evidence="2" type="ORF">E2562_037407</name>
</gene>
<feature type="region of interest" description="Disordered" evidence="1">
    <location>
        <begin position="1"/>
        <end position="27"/>
    </location>
</feature>
<protein>
    <submittedName>
        <fullName evidence="2">Uncharacterized protein</fullName>
    </submittedName>
</protein>
<keyword evidence="3" id="KW-1185">Reference proteome</keyword>
<proteinExistence type="predicted"/>
<sequence length="126" mass="13822">MDMRKQCTSMHGLSAARQRTDVQEGRPLQWTEAGKTIVLAGVDTLVLGKQRGLGRRPRQQSSGIHSTRWWRGAWDDGAAYNGGGERWVHPSTALTADVQVGGRPIRSNRRRVERVAGSGKAQQCSG</sequence>
<name>A0A6G1EEY4_9ORYZ</name>
<dbReference type="Proteomes" id="UP000479710">
    <property type="component" value="Unassembled WGS sequence"/>
</dbReference>
<feature type="compositionally biased region" description="Polar residues" evidence="1">
    <location>
        <begin position="1"/>
        <end position="11"/>
    </location>
</feature>
<comment type="caution">
    <text evidence="2">The sequence shown here is derived from an EMBL/GenBank/DDBJ whole genome shotgun (WGS) entry which is preliminary data.</text>
</comment>
<dbReference type="EMBL" id="SPHZ02000004">
    <property type="protein sequence ID" value="KAF0922503.1"/>
    <property type="molecule type" value="Genomic_DNA"/>
</dbReference>
<dbReference type="AlphaFoldDB" id="A0A6G1EEY4"/>
<evidence type="ECO:0000256" key="1">
    <source>
        <dbReference type="SAM" id="MobiDB-lite"/>
    </source>
</evidence>
<organism evidence="2 3">
    <name type="scientific">Oryza meyeriana var. granulata</name>
    <dbReference type="NCBI Taxonomy" id="110450"/>
    <lineage>
        <taxon>Eukaryota</taxon>
        <taxon>Viridiplantae</taxon>
        <taxon>Streptophyta</taxon>
        <taxon>Embryophyta</taxon>
        <taxon>Tracheophyta</taxon>
        <taxon>Spermatophyta</taxon>
        <taxon>Magnoliopsida</taxon>
        <taxon>Liliopsida</taxon>
        <taxon>Poales</taxon>
        <taxon>Poaceae</taxon>
        <taxon>BOP clade</taxon>
        <taxon>Oryzoideae</taxon>
        <taxon>Oryzeae</taxon>
        <taxon>Oryzinae</taxon>
        <taxon>Oryza</taxon>
        <taxon>Oryza meyeriana</taxon>
    </lineage>
</organism>
<evidence type="ECO:0000313" key="2">
    <source>
        <dbReference type="EMBL" id="KAF0922503.1"/>
    </source>
</evidence>
<feature type="region of interest" description="Disordered" evidence="1">
    <location>
        <begin position="101"/>
        <end position="126"/>
    </location>
</feature>
<reference evidence="2 3" key="1">
    <citation type="submission" date="2019-11" db="EMBL/GenBank/DDBJ databases">
        <title>Whole genome sequence of Oryza granulata.</title>
        <authorList>
            <person name="Li W."/>
        </authorList>
    </citation>
    <scope>NUCLEOTIDE SEQUENCE [LARGE SCALE GENOMIC DNA]</scope>
    <source>
        <strain evidence="3">cv. Menghai</strain>
        <tissue evidence="2">Leaf</tissue>
    </source>
</reference>